<sequence length="524" mass="61175">MLCTIVLLTCFLCLIITYLWMTNHSYGYFKRHGIPTPPHRFFFGHYKDLWATKSFSITLQQWTKKYGSIYGLFLGTKPMYVVSNVDFLQEIYIKQFSSFHSRHLPIILRLQTGHKVHLFSAIGARWRRQRHVINPTFTAGKMKLMSSLVSECIETMTQKLFSVIQSQPIELNIYQLYKRMTMDVICRCAFGIDTDMQNDTENIYLKKSAGAFELDIEQLLIVKLTNLLPIFSQPFRYFYLFQIGIRRVLIRLIPFLKDYIEETPGSWLTNRVRDVVNLRKQSPTKRIDLLQLMIDASTDGDVKDNVDEQLMPKVLHADEVISNVFLFMIAGYETTSTALAYSTYVLATKPLIQQRLRKEIDQIDWKDDNKEATYDLAVNLPYLDLFIREVLRMYPVGTKGLTRECNTTTTVCDHTIEEGSVIQPDVFTIHYDPELWGPEDPNIFYPERHAEKRHPAAWMPFGIGPRSCIGIRFALMELKMCLIRLLREYEILASDRLEEGFRREERLVIQPDAIYIKLKKCSTA</sequence>
<dbReference type="GO" id="GO:0005506">
    <property type="term" value="F:iron ion binding"/>
    <property type="evidence" value="ECO:0007669"/>
    <property type="project" value="InterPro"/>
</dbReference>
<comment type="cofactor">
    <cofactor evidence="1 8">
        <name>heme</name>
        <dbReference type="ChEBI" id="CHEBI:30413"/>
    </cofactor>
</comment>
<dbReference type="GO" id="GO:0004497">
    <property type="term" value="F:monooxygenase activity"/>
    <property type="evidence" value="ECO:0007669"/>
    <property type="project" value="UniProtKB-KW"/>
</dbReference>
<dbReference type="InterPro" id="IPR017972">
    <property type="entry name" value="Cyt_P450_CS"/>
</dbReference>
<comment type="similarity">
    <text evidence="2 9">Belongs to the cytochrome P450 family.</text>
</comment>
<keyword evidence="4 8" id="KW-0479">Metal-binding</keyword>
<dbReference type="AlphaFoldDB" id="A0A813V652"/>
<dbReference type="PROSITE" id="PS00086">
    <property type="entry name" value="CYTOCHROME_P450"/>
    <property type="match status" value="1"/>
</dbReference>
<evidence type="ECO:0000313" key="10">
    <source>
        <dbReference type="EMBL" id="CAF0840487.1"/>
    </source>
</evidence>
<dbReference type="InterPro" id="IPR001128">
    <property type="entry name" value="Cyt_P450"/>
</dbReference>
<dbReference type="InterPro" id="IPR036396">
    <property type="entry name" value="Cyt_P450_sf"/>
</dbReference>
<dbReference type="CDD" id="cd11055">
    <property type="entry name" value="CYP3A-like"/>
    <property type="match status" value="1"/>
</dbReference>
<protein>
    <recommendedName>
        <fullName evidence="12">Cytochrome P450</fullName>
    </recommendedName>
</protein>
<name>A0A813V652_ADIRI</name>
<keyword evidence="3 8" id="KW-0349">Heme</keyword>
<accession>A0A813V652</accession>
<evidence type="ECO:0000256" key="1">
    <source>
        <dbReference type="ARBA" id="ARBA00001971"/>
    </source>
</evidence>
<dbReference type="PRINTS" id="PR00463">
    <property type="entry name" value="EP450I"/>
</dbReference>
<dbReference type="Gene3D" id="1.10.630.10">
    <property type="entry name" value="Cytochrome P450"/>
    <property type="match status" value="1"/>
</dbReference>
<comment type="caution">
    <text evidence="10">The sequence shown here is derived from an EMBL/GenBank/DDBJ whole genome shotgun (WGS) entry which is preliminary data.</text>
</comment>
<feature type="binding site" description="axial binding residue" evidence="8">
    <location>
        <position position="468"/>
    </location>
    <ligand>
        <name>heme</name>
        <dbReference type="ChEBI" id="CHEBI:30413"/>
    </ligand>
    <ligandPart>
        <name>Fe</name>
        <dbReference type="ChEBI" id="CHEBI:18248"/>
    </ligandPart>
</feature>
<keyword evidence="5 9" id="KW-0560">Oxidoreductase</keyword>
<dbReference type="PANTHER" id="PTHR24292:SF102">
    <property type="entry name" value="CYTOCHROME P450 FAMILY-RELATED"/>
    <property type="match status" value="1"/>
</dbReference>
<dbReference type="FunFam" id="1.10.630.10:FF:000182">
    <property type="entry name" value="Cytochrome P450 3A4"/>
    <property type="match status" value="1"/>
</dbReference>
<keyword evidence="7 9" id="KW-0503">Monooxygenase</keyword>
<evidence type="ECO:0000256" key="5">
    <source>
        <dbReference type="ARBA" id="ARBA00023002"/>
    </source>
</evidence>
<dbReference type="Pfam" id="PF00067">
    <property type="entry name" value="p450"/>
    <property type="match status" value="1"/>
</dbReference>
<evidence type="ECO:0000256" key="8">
    <source>
        <dbReference type="PIRSR" id="PIRSR602401-1"/>
    </source>
</evidence>
<evidence type="ECO:0008006" key="12">
    <source>
        <dbReference type="Google" id="ProtNLM"/>
    </source>
</evidence>
<dbReference type="InterPro" id="IPR002401">
    <property type="entry name" value="Cyt_P450_E_grp-I"/>
</dbReference>
<evidence type="ECO:0000256" key="3">
    <source>
        <dbReference type="ARBA" id="ARBA00022617"/>
    </source>
</evidence>
<evidence type="ECO:0000256" key="2">
    <source>
        <dbReference type="ARBA" id="ARBA00010617"/>
    </source>
</evidence>
<dbReference type="PRINTS" id="PR00385">
    <property type="entry name" value="P450"/>
</dbReference>
<evidence type="ECO:0000256" key="9">
    <source>
        <dbReference type="RuleBase" id="RU000461"/>
    </source>
</evidence>
<dbReference type="EMBL" id="CAJNOJ010000020">
    <property type="protein sequence ID" value="CAF0840487.1"/>
    <property type="molecule type" value="Genomic_DNA"/>
</dbReference>
<organism evidence="10 11">
    <name type="scientific">Adineta ricciae</name>
    <name type="common">Rotifer</name>
    <dbReference type="NCBI Taxonomy" id="249248"/>
    <lineage>
        <taxon>Eukaryota</taxon>
        <taxon>Metazoa</taxon>
        <taxon>Spiralia</taxon>
        <taxon>Gnathifera</taxon>
        <taxon>Rotifera</taxon>
        <taxon>Eurotatoria</taxon>
        <taxon>Bdelloidea</taxon>
        <taxon>Adinetida</taxon>
        <taxon>Adinetidae</taxon>
        <taxon>Adineta</taxon>
    </lineage>
</organism>
<evidence type="ECO:0000256" key="7">
    <source>
        <dbReference type="ARBA" id="ARBA00023033"/>
    </source>
</evidence>
<proteinExistence type="inferred from homology"/>
<dbReference type="InterPro" id="IPR050476">
    <property type="entry name" value="Insect_CytP450_Detox"/>
</dbReference>
<evidence type="ECO:0000256" key="4">
    <source>
        <dbReference type="ARBA" id="ARBA00022723"/>
    </source>
</evidence>
<reference evidence="10" key="1">
    <citation type="submission" date="2021-02" db="EMBL/GenBank/DDBJ databases">
        <authorList>
            <person name="Nowell W R."/>
        </authorList>
    </citation>
    <scope>NUCLEOTIDE SEQUENCE</scope>
</reference>
<gene>
    <name evidence="10" type="ORF">EDS130_LOCUS6810</name>
</gene>
<evidence type="ECO:0000313" key="11">
    <source>
        <dbReference type="Proteomes" id="UP000663852"/>
    </source>
</evidence>
<dbReference type="GO" id="GO:0016705">
    <property type="term" value="F:oxidoreductase activity, acting on paired donors, with incorporation or reduction of molecular oxygen"/>
    <property type="evidence" value="ECO:0007669"/>
    <property type="project" value="InterPro"/>
</dbReference>
<dbReference type="SUPFAM" id="SSF48264">
    <property type="entry name" value="Cytochrome P450"/>
    <property type="match status" value="1"/>
</dbReference>
<keyword evidence="6 8" id="KW-0408">Iron</keyword>
<evidence type="ECO:0000256" key="6">
    <source>
        <dbReference type="ARBA" id="ARBA00023004"/>
    </source>
</evidence>
<dbReference type="GO" id="GO:0020037">
    <property type="term" value="F:heme binding"/>
    <property type="evidence" value="ECO:0007669"/>
    <property type="project" value="InterPro"/>
</dbReference>
<dbReference type="OrthoDB" id="2789670at2759"/>
<dbReference type="Proteomes" id="UP000663852">
    <property type="component" value="Unassembled WGS sequence"/>
</dbReference>
<dbReference type="PANTHER" id="PTHR24292">
    <property type="entry name" value="CYTOCHROME P450"/>
    <property type="match status" value="1"/>
</dbReference>